<dbReference type="RefSeq" id="WP_148354282.1">
    <property type="nucleotide sequence ID" value="NZ_JBHSBF010000024.1"/>
</dbReference>
<sequence length="66" mass="7168">MSTSNIRWRKSTRSGHQGGECVEVANLTAMIGVRDSKDPNGSKLTISPAAWTVFTREVKGNAHDLP</sequence>
<dbReference type="InterPro" id="IPR007278">
    <property type="entry name" value="DUF397"/>
</dbReference>
<dbReference type="EMBL" id="VSFF01000014">
    <property type="protein sequence ID" value="TYC09388.1"/>
    <property type="molecule type" value="Genomic_DNA"/>
</dbReference>
<evidence type="ECO:0000313" key="2">
    <source>
        <dbReference type="EMBL" id="TYC09388.1"/>
    </source>
</evidence>
<evidence type="ECO:0000259" key="1">
    <source>
        <dbReference type="Pfam" id="PF04149"/>
    </source>
</evidence>
<comment type="caution">
    <text evidence="2">The sequence shown here is derived from an EMBL/GenBank/DDBJ whole genome shotgun (WGS) entry which is preliminary data.</text>
</comment>
<gene>
    <name evidence="2" type="ORF">FXF65_34610</name>
</gene>
<proteinExistence type="predicted"/>
<dbReference type="Pfam" id="PF04149">
    <property type="entry name" value="DUF397"/>
    <property type="match status" value="1"/>
</dbReference>
<organism evidence="2 3">
    <name type="scientific">Actinomadura syzygii</name>
    <dbReference type="NCBI Taxonomy" id="1427538"/>
    <lineage>
        <taxon>Bacteria</taxon>
        <taxon>Bacillati</taxon>
        <taxon>Actinomycetota</taxon>
        <taxon>Actinomycetes</taxon>
        <taxon>Streptosporangiales</taxon>
        <taxon>Thermomonosporaceae</taxon>
        <taxon>Actinomadura</taxon>
    </lineage>
</organism>
<protein>
    <submittedName>
        <fullName evidence="2">DUF397 domain-containing protein</fullName>
    </submittedName>
</protein>
<feature type="domain" description="DUF397" evidence="1">
    <location>
        <begin position="7"/>
        <end position="59"/>
    </location>
</feature>
<reference evidence="2 3" key="1">
    <citation type="submission" date="2019-08" db="EMBL/GenBank/DDBJ databases">
        <title>Actinomadura sp. nov. CYP1-5 isolated from mountain soil.</title>
        <authorList>
            <person name="Songsumanus A."/>
            <person name="Kuncharoen N."/>
            <person name="Kudo T."/>
            <person name="Yuki M."/>
            <person name="Igarashi Y."/>
            <person name="Tanasupawat S."/>
        </authorList>
    </citation>
    <scope>NUCLEOTIDE SEQUENCE [LARGE SCALE GENOMIC DNA]</scope>
    <source>
        <strain evidence="2 3">GKU157</strain>
    </source>
</reference>
<dbReference type="OrthoDB" id="3432106at2"/>
<keyword evidence="3" id="KW-1185">Reference proteome</keyword>
<accession>A0A5D0TT81</accession>
<evidence type="ECO:0000313" key="3">
    <source>
        <dbReference type="Proteomes" id="UP000322634"/>
    </source>
</evidence>
<name>A0A5D0TT81_9ACTN</name>
<dbReference type="AlphaFoldDB" id="A0A5D0TT81"/>
<dbReference type="Proteomes" id="UP000322634">
    <property type="component" value="Unassembled WGS sequence"/>
</dbReference>